<dbReference type="InParanoid" id="A0A0D2ASA7"/>
<feature type="compositionally biased region" description="Gly residues" evidence="3">
    <location>
        <begin position="20"/>
        <end position="29"/>
    </location>
</feature>
<dbReference type="InterPro" id="IPR000467">
    <property type="entry name" value="G_patch_dom"/>
</dbReference>
<feature type="coiled-coil region" evidence="2">
    <location>
        <begin position="212"/>
        <end position="246"/>
    </location>
</feature>
<dbReference type="Proteomes" id="UP000053259">
    <property type="component" value="Unassembled WGS sequence"/>
</dbReference>
<dbReference type="InterPro" id="IPR045211">
    <property type="entry name" value="TFP11/STIP/Ntr1"/>
</dbReference>
<feature type="region of interest" description="Disordered" evidence="3">
    <location>
        <begin position="62"/>
        <end position="136"/>
    </location>
</feature>
<dbReference type="RefSeq" id="XP_016211908.1">
    <property type="nucleotide sequence ID" value="XM_016360196.1"/>
</dbReference>
<dbReference type="InterPro" id="IPR022783">
    <property type="entry name" value="GCFC_dom"/>
</dbReference>
<dbReference type="HOGENOM" id="CLU_007977_2_0_1"/>
<organism evidence="5 6">
    <name type="scientific">Verruconis gallopava</name>
    <dbReference type="NCBI Taxonomy" id="253628"/>
    <lineage>
        <taxon>Eukaryota</taxon>
        <taxon>Fungi</taxon>
        <taxon>Dikarya</taxon>
        <taxon>Ascomycota</taxon>
        <taxon>Pezizomycotina</taxon>
        <taxon>Dothideomycetes</taxon>
        <taxon>Pleosporomycetidae</taxon>
        <taxon>Venturiales</taxon>
        <taxon>Sympoventuriaceae</taxon>
        <taxon>Verruconis</taxon>
    </lineage>
</organism>
<evidence type="ECO:0000313" key="6">
    <source>
        <dbReference type="Proteomes" id="UP000053259"/>
    </source>
</evidence>
<feature type="compositionally biased region" description="Low complexity" evidence="3">
    <location>
        <begin position="114"/>
        <end position="127"/>
    </location>
</feature>
<dbReference type="GeneID" id="27314514"/>
<dbReference type="PANTHER" id="PTHR23329">
    <property type="entry name" value="TUFTELIN-INTERACTING PROTEIN 11-RELATED"/>
    <property type="match status" value="1"/>
</dbReference>
<dbReference type="GO" id="GO:0071008">
    <property type="term" value="C:U2-type post-mRNA release spliceosomal complex"/>
    <property type="evidence" value="ECO:0007669"/>
    <property type="project" value="TreeGrafter"/>
</dbReference>
<dbReference type="GO" id="GO:0003676">
    <property type="term" value="F:nucleic acid binding"/>
    <property type="evidence" value="ECO:0007669"/>
    <property type="project" value="InterPro"/>
</dbReference>
<evidence type="ECO:0000256" key="3">
    <source>
        <dbReference type="SAM" id="MobiDB-lite"/>
    </source>
</evidence>
<dbReference type="EMBL" id="KN847551">
    <property type="protein sequence ID" value="KIW02039.1"/>
    <property type="molecule type" value="Genomic_DNA"/>
</dbReference>
<dbReference type="OrthoDB" id="4822at2759"/>
<keyword evidence="2" id="KW-0175">Coiled coil</keyword>
<feature type="domain" description="G-patch" evidence="4">
    <location>
        <begin position="29"/>
        <end position="75"/>
    </location>
</feature>
<keyword evidence="6" id="KW-1185">Reference proteome</keyword>
<dbReference type="Pfam" id="PF01585">
    <property type="entry name" value="G-patch"/>
    <property type="match status" value="1"/>
</dbReference>
<feature type="compositionally biased region" description="Basic and acidic residues" evidence="3">
    <location>
        <begin position="1"/>
        <end position="14"/>
    </location>
</feature>
<dbReference type="VEuPathDB" id="FungiDB:PV09_06541"/>
<protein>
    <recommendedName>
        <fullName evidence="4">G-patch domain-containing protein</fullName>
    </recommendedName>
</protein>
<dbReference type="GO" id="GO:0000390">
    <property type="term" value="P:spliceosomal complex disassembly"/>
    <property type="evidence" value="ECO:0007669"/>
    <property type="project" value="InterPro"/>
</dbReference>
<dbReference type="SMART" id="SM00443">
    <property type="entry name" value="G_patch"/>
    <property type="match status" value="1"/>
</dbReference>
<evidence type="ECO:0000256" key="2">
    <source>
        <dbReference type="SAM" id="Coils"/>
    </source>
</evidence>
<dbReference type="STRING" id="253628.A0A0D2ASA7"/>
<gene>
    <name evidence="5" type="ORF">PV09_06541</name>
</gene>
<feature type="region of interest" description="Disordered" evidence="3">
    <location>
        <begin position="1"/>
        <end position="30"/>
    </location>
</feature>
<feature type="compositionally biased region" description="Basic and acidic residues" evidence="3">
    <location>
        <begin position="73"/>
        <end position="93"/>
    </location>
</feature>
<sequence>MFKRKSDAEDDGSRKAPKLGGAGGSGGGKMSFAAKMMAKMGYKEGEGLGRSGDGILKAIEVKQRPQGVGLGAVREKTEQDKQEAKRQALKRGEEYEDSSEEERKARRKRKEAVRSATASGASTPGGARKPKTKYRTAAEIERQAEGLEVPNVLKSLIDATGKEAKLITSTAGLMTPTFTSAVEETEAQKIANRARKELESYADAWTELTERNKFALAEEEQVRQELAEQDEEIKQVEQMLQAVQALQDLDLSRPRLADDAANAWEQVTSKLETLQVEYATEVERFHLTEVAVAAINPLFKQEMIDWEPLEKPTHLVPYLLRIKRILGIKKDERALAIHNGRDGFQSIRRQKSTTPYESLIYNSWLPKVRTAITNEWDPLNPSPLITLVESWRDLLPEFIYHNLVDHLVVSKLSIAIQEWNPRTSLKRKHGTPLPHIWLFPWLQFLSPHHTDPTSATGLLTEVKRKIRVVLDTWDLSRGVLPGLDAWSSVLGSTLQDALVKHLLPRLAKLLATSFEVYPPDQDLTPLEHVLVWEKFFKPAVMGQLLIAEFFPKWINTLHAWLTMPEANYEEIGKWYNWWKEQIPASVNAVKAVSDKWEEGLVMMNQAIDLGDDAISQLPPPAAGPSKPIASALRSKEVETPVKARTQAQEVEATFKDVVEEWCEQEGLMLIPLREAHDITGLPLFRITASASGKGGVVVYLKGDVVWARKKNDKTAFEPVGLEQTLIDRAEGK</sequence>
<dbReference type="PROSITE" id="PS50174">
    <property type="entry name" value="G_PATCH"/>
    <property type="match status" value="1"/>
</dbReference>
<dbReference type="AlphaFoldDB" id="A0A0D2ASA7"/>
<proteinExistence type="inferred from homology"/>
<evidence type="ECO:0000313" key="5">
    <source>
        <dbReference type="EMBL" id="KIW02039.1"/>
    </source>
</evidence>
<evidence type="ECO:0000259" key="4">
    <source>
        <dbReference type="PROSITE" id="PS50174"/>
    </source>
</evidence>
<accession>A0A0D2ASA7</accession>
<comment type="similarity">
    <text evidence="1">Belongs to the TFP11/STIP family.</text>
</comment>
<reference evidence="5 6" key="1">
    <citation type="submission" date="2015-01" db="EMBL/GenBank/DDBJ databases">
        <title>The Genome Sequence of Ochroconis gallopava CBS43764.</title>
        <authorList>
            <consortium name="The Broad Institute Genomics Platform"/>
            <person name="Cuomo C."/>
            <person name="de Hoog S."/>
            <person name="Gorbushina A."/>
            <person name="Stielow B."/>
            <person name="Teixiera M."/>
            <person name="Abouelleil A."/>
            <person name="Chapman S.B."/>
            <person name="Priest M."/>
            <person name="Young S.K."/>
            <person name="Wortman J."/>
            <person name="Nusbaum C."/>
            <person name="Birren B."/>
        </authorList>
    </citation>
    <scope>NUCLEOTIDE SEQUENCE [LARGE SCALE GENOMIC DNA]</scope>
    <source>
        <strain evidence="5 6">CBS 43764</strain>
    </source>
</reference>
<evidence type="ECO:0000256" key="1">
    <source>
        <dbReference type="ARBA" id="ARBA00010900"/>
    </source>
</evidence>
<name>A0A0D2ASA7_9PEZI</name>
<dbReference type="Pfam" id="PF07842">
    <property type="entry name" value="GCFC"/>
    <property type="match status" value="1"/>
</dbReference>
<dbReference type="PANTHER" id="PTHR23329:SF1">
    <property type="entry name" value="TUFTELIN-INTERACTING PROTEIN 11"/>
    <property type="match status" value="1"/>
</dbReference>